<dbReference type="PANTHER" id="PTHR43685:SF2">
    <property type="entry name" value="GLYCOSYLTRANSFERASE 2-LIKE DOMAIN-CONTAINING PROTEIN"/>
    <property type="match status" value="1"/>
</dbReference>
<dbReference type="KEGG" id="nbg:DV706_00190"/>
<dbReference type="Proteomes" id="UP000296822">
    <property type="component" value="Chromosome"/>
</dbReference>
<dbReference type="Pfam" id="PF00535">
    <property type="entry name" value="Glycos_transf_2"/>
    <property type="match status" value="1"/>
</dbReference>
<evidence type="ECO:0000313" key="2">
    <source>
        <dbReference type="EMBL" id="QCC53036.1"/>
    </source>
</evidence>
<dbReference type="InterPro" id="IPR001173">
    <property type="entry name" value="Glyco_trans_2-like"/>
</dbReference>
<dbReference type="SUPFAM" id="SSF53448">
    <property type="entry name" value="Nucleotide-diphospho-sugar transferases"/>
    <property type="match status" value="1"/>
</dbReference>
<dbReference type="GO" id="GO:0016740">
    <property type="term" value="F:transferase activity"/>
    <property type="evidence" value="ECO:0007669"/>
    <property type="project" value="UniProtKB-KW"/>
</dbReference>
<dbReference type="Proteomes" id="UP000296822">
    <property type="component" value="Plasmid unnamed1"/>
</dbReference>
<evidence type="ECO:0000313" key="3">
    <source>
        <dbReference type="EMBL" id="QCC56271.1"/>
    </source>
</evidence>
<keyword evidence="3" id="KW-0808">Transferase</keyword>
<dbReference type="GeneID" id="39852990"/>
<accession>A0A4D6HRT9</accession>
<geneLocation type="plasmid" evidence="3">
    <name>unnamed1</name>
</geneLocation>
<evidence type="ECO:0000313" key="4">
    <source>
        <dbReference type="Proteomes" id="UP000296822"/>
    </source>
</evidence>
<organism evidence="3 4">
    <name type="scientific">Natronorubrum bangense</name>
    <dbReference type="NCBI Taxonomy" id="61858"/>
    <lineage>
        <taxon>Archaea</taxon>
        <taxon>Methanobacteriati</taxon>
        <taxon>Methanobacteriota</taxon>
        <taxon>Stenosarchaea group</taxon>
        <taxon>Halobacteria</taxon>
        <taxon>Halobacteriales</taxon>
        <taxon>Natrialbaceae</taxon>
        <taxon>Natronorubrum</taxon>
    </lineage>
</organism>
<dbReference type="InterPro" id="IPR029044">
    <property type="entry name" value="Nucleotide-diphossugar_trans"/>
</dbReference>
<feature type="domain" description="Glycosyltransferase 2-like" evidence="1">
    <location>
        <begin position="25"/>
        <end position="127"/>
    </location>
</feature>
<dbReference type="KEGG" id="nbg:DV706_17080"/>
<keyword evidence="3" id="KW-0614">Plasmid</keyword>
<dbReference type="AlphaFoldDB" id="A0A4D6HRT9"/>
<dbReference type="PANTHER" id="PTHR43685">
    <property type="entry name" value="GLYCOSYLTRANSFERASE"/>
    <property type="match status" value="1"/>
</dbReference>
<dbReference type="EMBL" id="CP031305">
    <property type="protein sequence ID" value="QCC53036.1"/>
    <property type="molecule type" value="Genomic_DNA"/>
</dbReference>
<dbReference type="Gene3D" id="3.90.550.10">
    <property type="entry name" value="Spore Coat Polysaccharide Biosynthesis Protein SpsA, Chain A"/>
    <property type="match status" value="1"/>
</dbReference>
<gene>
    <name evidence="2" type="ORF">DV706_00190</name>
    <name evidence="3" type="ORF">DV706_17080</name>
</gene>
<dbReference type="CDD" id="cd00761">
    <property type="entry name" value="Glyco_tranf_GTA_type"/>
    <property type="match status" value="1"/>
</dbReference>
<proteinExistence type="predicted"/>
<protein>
    <submittedName>
        <fullName evidence="3">Glycosyltransferase</fullName>
    </submittedName>
</protein>
<name>A0A4D6HRT9_9EURY</name>
<dbReference type="RefSeq" id="WP_006067713.1">
    <property type="nucleotide sequence ID" value="NZ_CP031305.1"/>
</dbReference>
<reference evidence="3 4" key="1">
    <citation type="journal article" date="2019" name="Nat. Commun.">
        <title>A new type of DNA phosphorothioation-based antiviral system in archaea.</title>
        <authorList>
            <person name="Xiong L."/>
            <person name="Liu S."/>
            <person name="Chen S."/>
            <person name="Xiao Y."/>
            <person name="Zhu B."/>
            <person name="Gao Y."/>
            <person name="Zhang Y."/>
            <person name="Chen B."/>
            <person name="Luo J."/>
            <person name="Deng Z."/>
            <person name="Chen X."/>
            <person name="Wang L."/>
            <person name="Chen S."/>
        </authorList>
    </citation>
    <scope>NUCLEOTIDE SEQUENCE [LARGE SCALE GENOMIC DNA]</scope>
    <source>
        <strain evidence="3 4">JCM 10635</strain>
        <plasmid evidence="3 4">unnamed1</plasmid>
    </source>
</reference>
<sequence>MITAEREFPVDKRDTEQTLDSIEFSVVVPTRNRQRDLERCISSIGDQSRPPEEVIIVNDGELSSELVERFRSILPETADLTITGSKRGCVPGSGTARNTGMTLAASSVVVFLDDDTVLAPSYLDRLHALYSLHDSPTLAGIGGLLFGPRTDERGEDTVDALSKAFDRLFYQGTSLWKINNAGFSVRSYQTGEAPITVMKGDWIGGSNMSYKRDVVTDVRFPQWTAGREPGEDLMVGWQLKKAGYHSLIDPKLPLKHPETNHERDVFESNAREGRNRVRAFESLGERKHAPLFAWAMIGATFRTFLRYALRREWTAALGSSLGFLLGTLSQVFESITGTHETLA</sequence>
<evidence type="ECO:0000259" key="1">
    <source>
        <dbReference type="Pfam" id="PF00535"/>
    </source>
</evidence>
<dbReference type="EMBL" id="CP031306">
    <property type="protein sequence ID" value="QCC56271.1"/>
    <property type="molecule type" value="Genomic_DNA"/>
</dbReference>
<dbReference type="InterPro" id="IPR050834">
    <property type="entry name" value="Glycosyltransf_2"/>
</dbReference>